<proteinExistence type="predicted"/>
<keyword evidence="3" id="KW-1185">Reference proteome</keyword>
<reference evidence="2 3" key="1">
    <citation type="submission" date="2019-05" db="EMBL/GenBank/DDBJ databases">
        <authorList>
            <person name="Narsing Rao M.P."/>
            <person name="Li W.J."/>
        </authorList>
    </citation>
    <scope>NUCLEOTIDE SEQUENCE [LARGE SCALE GENOMIC DNA]</scope>
    <source>
        <strain evidence="2 3">SYSU_K30003</strain>
    </source>
</reference>
<dbReference type="AlphaFoldDB" id="A0A5R9GD19"/>
<dbReference type="EMBL" id="VCIW01000010">
    <property type="protein sequence ID" value="TLS51268.1"/>
    <property type="molecule type" value="Genomic_DNA"/>
</dbReference>
<keyword evidence="1" id="KW-0812">Transmembrane</keyword>
<keyword evidence="1" id="KW-0472">Membrane</keyword>
<keyword evidence="1" id="KW-1133">Transmembrane helix</keyword>
<organism evidence="2 3">
    <name type="scientific">Paenibacillus antri</name>
    <dbReference type="NCBI Taxonomy" id="2582848"/>
    <lineage>
        <taxon>Bacteria</taxon>
        <taxon>Bacillati</taxon>
        <taxon>Bacillota</taxon>
        <taxon>Bacilli</taxon>
        <taxon>Bacillales</taxon>
        <taxon>Paenibacillaceae</taxon>
        <taxon>Paenibacillus</taxon>
    </lineage>
</organism>
<evidence type="ECO:0000313" key="3">
    <source>
        <dbReference type="Proteomes" id="UP000309676"/>
    </source>
</evidence>
<comment type="caution">
    <text evidence="2">The sequence shown here is derived from an EMBL/GenBank/DDBJ whole genome shotgun (WGS) entry which is preliminary data.</text>
</comment>
<name>A0A5R9GD19_9BACL</name>
<feature type="transmembrane region" description="Helical" evidence="1">
    <location>
        <begin position="58"/>
        <end position="76"/>
    </location>
</feature>
<dbReference type="Proteomes" id="UP000309676">
    <property type="component" value="Unassembled WGS sequence"/>
</dbReference>
<gene>
    <name evidence="2" type="ORF">FE782_16185</name>
</gene>
<protein>
    <submittedName>
        <fullName evidence="2">Uncharacterized protein</fullName>
    </submittedName>
</protein>
<accession>A0A5R9GD19</accession>
<feature type="transmembrane region" description="Helical" evidence="1">
    <location>
        <begin position="82"/>
        <end position="105"/>
    </location>
</feature>
<evidence type="ECO:0000256" key="1">
    <source>
        <dbReference type="SAM" id="Phobius"/>
    </source>
</evidence>
<evidence type="ECO:0000313" key="2">
    <source>
        <dbReference type="EMBL" id="TLS51268.1"/>
    </source>
</evidence>
<sequence>MQIFATFEYSPLLELAISELKARDVGEIYAVPLALRNEDPRILDTIHRSDGVSYIDKGFILAFLLATIGASKGFVWEWGPVIWGLIGAASGIVLGLAISWCQIAYKRRRTRLRIRKGTKGDVILIVTCDEGQVHVAKDILWDHQAIGLAVTE</sequence>
<dbReference type="OrthoDB" id="1683109at2"/>